<dbReference type="InterPro" id="IPR035940">
    <property type="entry name" value="CAP_sf"/>
</dbReference>
<dbReference type="SUPFAM" id="SSF55797">
    <property type="entry name" value="PR-1-like"/>
    <property type="match status" value="1"/>
</dbReference>
<dbReference type="InterPro" id="IPR001283">
    <property type="entry name" value="CRISP-related"/>
</dbReference>
<gene>
    <name evidence="3" type="primary">LOC104589132</name>
</gene>
<dbReference type="Gene3D" id="3.40.33.10">
    <property type="entry name" value="CAP"/>
    <property type="match status" value="1"/>
</dbReference>
<evidence type="ECO:0000259" key="1">
    <source>
        <dbReference type="SMART" id="SM00198"/>
    </source>
</evidence>
<keyword evidence="2" id="KW-1185">Reference proteome</keyword>
<sequence>MCTRDKADGVIKQVAVMQSSSTLLLIKALLFVVGLAQVHVSLGQTSPVDFLKLQNTARAKVGVDPLRWDPKLEEYAQNYAMQVSRNCKVVYSDGPYGENIYCAKGLANVNAATAVKAWEDEKKYYDYDSNSCIGGHECRHFVQLVF</sequence>
<organism evidence="2 3">
    <name type="scientific">Nelumbo nucifera</name>
    <name type="common">Sacred lotus</name>
    <dbReference type="NCBI Taxonomy" id="4432"/>
    <lineage>
        <taxon>Eukaryota</taxon>
        <taxon>Viridiplantae</taxon>
        <taxon>Streptophyta</taxon>
        <taxon>Embryophyta</taxon>
        <taxon>Tracheophyta</taxon>
        <taxon>Spermatophyta</taxon>
        <taxon>Magnoliopsida</taxon>
        <taxon>Proteales</taxon>
        <taxon>Nelumbonaceae</taxon>
        <taxon>Nelumbo</taxon>
    </lineage>
</organism>
<dbReference type="Proteomes" id="UP000189703">
    <property type="component" value="Unplaced"/>
</dbReference>
<name>A0A1U8Q1F3_NELNU</name>
<feature type="domain" description="SCP" evidence="1">
    <location>
        <begin position="45"/>
        <end position="146"/>
    </location>
</feature>
<dbReference type="SMART" id="SM00198">
    <property type="entry name" value="SCP"/>
    <property type="match status" value="1"/>
</dbReference>
<evidence type="ECO:0000313" key="2">
    <source>
        <dbReference type="Proteomes" id="UP000189703"/>
    </source>
</evidence>
<dbReference type="OrthoDB" id="337038at2759"/>
<dbReference type="STRING" id="4432.A0A1U8Q1F3"/>
<dbReference type="PANTHER" id="PTHR10334">
    <property type="entry name" value="CYSTEINE-RICH SECRETORY PROTEIN-RELATED"/>
    <property type="match status" value="1"/>
</dbReference>
<dbReference type="InParanoid" id="A0A1U8Q1F3"/>
<dbReference type="Pfam" id="PF00188">
    <property type="entry name" value="CAP"/>
    <property type="match status" value="1"/>
</dbReference>
<accession>A0A1U8Q1F3</accession>
<dbReference type="KEGG" id="nnu:104589132"/>
<dbReference type="RefSeq" id="XP_019051811.1">
    <property type="nucleotide sequence ID" value="XM_019196266.1"/>
</dbReference>
<proteinExistence type="predicted"/>
<dbReference type="PRINTS" id="PR00837">
    <property type="entry name" value="V5TPXLIKE"/>
</dbReference>
<reference evidence="3" key="1">
    <citation type="submission" date="2025-08" db="UniProtKB">
        <authorList>
            <consortium name="RefSeq"/>
        </authorList>
    </citation>
    <scope>IDENTIFICATION</scope>
</reference>
<dbReference type="GeneID" id="104589132"/>
<dbReference type="InterPro" id="IPR014044">
    <property type="entry name" value="CAP_dom"/>
</dbReference>
<protein>
    <submittedName>
        <fullName evidence="3">Basic form of pathogenesis-related protein 1-like</fullName>
    </submittedName>
</protein>
<evidence type="ECO:0000313" key="3">
    <source>
        <dbReference type="RefSeq" id="XP_019051811.1"/>
    </source>
</evidence>
<dbReference type="AlphaFoldDB" id="A0A1U8Q1F3"/>